<evidence type="ECO:0000256" key="3">
    <source>
        <dbReference type="SAM" id="SignalP"/>
    </source>
</evidence>
<feature type="region of interest" description="Disordered" evidence="2">
    <location>
        <begin position="940"/>
        <end position="1011"/>
    </location>
</feature>
<keyword evidence="3" id="KW-0732">Signal</keyword>
<comment type="caution">
    <text evidence="5">The sequence shown here is derived from an EMBL/GenBank/DDBJ whole genome shotgun (WGS) entry which is preliminary data.</text>
</comment>
<dbReference type="InterPro" id="IPR003961">
    <property type="entry name" value="FN3_dom"/>
</dbReference>
<dbReference type="InterPro" id="IPR013783">
    <property type="entry name" value="Ig-like_fold"/>
</dbReference>
<feature type="compositionally biased region" description="Gly residues" evidence="2">
    <location>
        <begin position="982"/>
        <end position="998"/>
    </location>
</feature>
<dbReference type="InterPro" id="IPR022038">
    <property type="entry name" value="Ig-like_bact"/>
</dbReference>
<name>A0A9X3S7L3_9ACTN</name>
<dbReference type="PROSITE" id="PS50853">
    <property type="entry name" value="FN3"/>
    <property type="match status" value="1"/>
</dbReference>
<evidence type="ECO:0000256" key="1">
    <source>
        <dbReference type="ARBA" id="ARBA00023295"/>
    </source>
</evidence>
<dbReference type="Gene3D" id="2.60.40.10">
    <property type="entry name" value="Immunoglobulins"/>
    <property type="match status" value="5"/>
</dbReference>
<feature type="signal peptide" evidence="3">
    <location>
        <begin position="1"/>
        <end position="27"/>
    </location>
</feature>
<feature type="domain" description="Fibronectin type-III" evidence="4">
    <location>
        <begin position="218"/>
        <end position="319"/>
    </location>
</feature>
<proteinExistence type="predicted"/>
<feature type="compositionally biased region" description="Polar residues" evidence="2">
    <location>
        <begin position="940"/>
        <end position="950"/>
    </location>
</feature>
<evidence type="ECO:0000256" key="2">
    <source>
        <dbReference type="SAM" id="MobiDB-lite"/>
    </source>
</evidence>
<organism evidence="5 6">
    <name type="scientific">Solirubrobacter phytolaccae</name>
    <dbReference type="NCBI Taxonomy" id="1404360"/>
    <lineage>
        <taxon>Bacteria</taxon>
        <taxon>Bacillati</taxon>
        <taxon>Actinomycetota</taxon>
        <taxon>Thermoleophilia</taxon>
        <taxon>Solirubrobacterales</taxon>
        <taxon>Solirubrobacteraceae</taxon>
        <taxon>Solirubrobacter</taxon>
    </lineage>
</organism>
<protein>
    <submittedName>
        <fullName evidence="5">Ig-like domain repeat protein</fullName>
    </submittedName>
</protein>
<dbReference type="Proteomes" id="UP001147653">
    <property type="component" value="Unassembled WGS sequence"/>
</dbReference>
<keyword evidence="1" id="KW-0378">Hydrolase</keyword>
<accession>A0A9X3S7L3</accession>
<feature type="chain" id="PRO_5040724626" evidence="3">
    <location>
        <begin position="28"/>
        <end position="1202"/>
    </location>
</feature>
<dbReference type="Pfam" id="PF12245">
    <property type="entry name" value="Big_3_2"/>
    <property type="match status" value="1"/>
</dbReference>
<keyword evidence="6" id="KW-1185">Reference proteome</keyword>
<dbReference type="CDD" id="cd00063">
    <property type="entry name" value="FN3"/>
    <property type="match status" value="1"/>
</dbReference>
<dbReference type="SUPFAM" id="SSF49265">
    <property type="entry name" value="Fibronectin type III"/>
    <property type="match status" value="1"/>
</dbReference>
<evidence type="ECO:0000313" key="6">
    <source>
        <dbReference type="Proteomes" id="UP001147653"/>
    </source>
</evidence>
<evidence type="ECO:0000313" key="5">
    <source>
        <dbReference type="EMBL" id="MDA0180438.1"/>
    </source>
</evidence>
<dbReference type="GO" id="GO:0016798">
    <property type="term" value="F:hydrolase activity, acting on glycosyl bonds"/>
    <property type="evidence" value="ECO:0007669"/>
    <property type="project" value="UniProtKB-KW"/>
</dbReference>
<gene>
    <name evidence="5" type="ORF">OJ997_09050</name>
</gene>
<reference evidence="5" key="1">
    <citation type="submission" date="2022-10" db="EMBL/GenBank/DDBJ databases">
        <title>The WGS of Solirubrobacter phytolaccae KCTC 29190.</title>
        <authorList>
            <person name="Jiang Z."/>
        </authorList>
    </citation>
    <scope>NUCLEOTIDE SEQUENCE</scope>
    <source>
        <strain evidence="5">KCTC 29190</strain>
    </source>
</reference>
<keyword evidence="1" id="KW-0326">Glycosidase</keyword>
<evidence type="ECO:0000259" key="4">
    <source>
        <dbReference type="PROSITE" id="PS50853"/>
    </source>
</evidence>
<dbReference type="EMBL" id="JAPDDP010000012">
    <property type="protein sequence ID" value="MDA0180438.1"/>
    <property type="molecule type" value="Genomic_DNA"/>
</dbReference>
<dbReference type="AlphaFoldDB" id="A0A9X3S7L3"/>
<dbReference type="InterPro" id="IPR036116">
    <property type="entry name" value="FN3_sf"/>
</dbReference>
<sequence>MIVKIRRFVPILIAVAALLSGATPARAATTTTVPAATDARSFATSAGGWTSAVTFGNTCVGILCPTGTADYVASGGTGGASDGYLRTQVTSGITVANDTRVTWSSPSFVAPKVDSATLSVAVRSSLMALYSLRGDAELSMIITDVATPASSTVVSTTTLANSTSFSTVSADVPAGTFTAGRTYRIDLRVRITAGVATIIQNGTVGLDDVSLKLTTLQNPTNLSGTVSTSNGVTVSGSVNTNGLPTAVVVQYGATSSYGTNSNSVVLRSGGVESYTIPLSGLTVGQTYHFRAYAINADGTLGTADGTFVAPATPMNAPPTVNGSGSSQIRTVVYDRVPGTTGVTIEVLDAQGAVVGTFPDGDLDGTRAITLPDADGFYGVRIVRDSAGGHSTSATIAVGLDRTPPATTNLNFKVLPVVSKDVVRTATFNVPEDVVSAEAQVLDANGNAVGGLQQATGGRASVQLGSSDGTYRVRLTIRDAFGNTASVLSDALTLDQTAPTAGGAPTVTGALNQRARSVHFTRDGSAVTAAVEVVDGNGDIVATATASSGGDASITLPDLDGTYYVRARQTDVVGNASLTAPTATTLDRTPPTAGIAPTVAGAMNDRNRTVSFTRNPGVVTATIEILKSGALVDSVPVPSGATAPITLPNADDTYAVRVRVADVAGNEALTPTTQVVLDRTAPSHGAAPVVNGALNSYARLVRFVRDGNTATATVKVKNAAGTVVVTQVVPGTDNQVQVTLPSVDGVYRVTVTQDDGAGTVVTSPEREIELDTTPPNAGPAPTVAGAMNTRARTVSFTRAIDAGYAAVEILDQAGNTLGSTLAVGPSAAITLPDVDGDYRVRVRQLDAAGNGAVTATTTVVLDRQPPQAGGAPTVTGPRNVRARHVVFTRAADAAFARIELFEEDGDWAANFDVANGDEATITLPDMDSDYEVHVRQTDLAGNSATSANTRVTLLRGTGTDGDGNDTSGTGGDESDDDSTTGTGTDGGGGTGTGTGGGDAGPTSVSEPKATDPGAFGSLLTDCYGGNLALTDVRPTGKTVSISGLTAFAPGTPITIRDAKNRVVATATAGATGRFATTAALPAASARKSTRYTAVAGSTSSKAMKLSRATVIDAVSVTGTFAQLDGTLTGVKKGKKVKVKVRGGRGAGACRGGGKALKLDGRLKLNKRTGAFTLAVKLPSGSAPIALRVVVSGGLKSASTFVVR</sequence>
<dbReference type="GO" id="GO:0005975">
    <property type="term" value="P:carbohydrate metabolic process"/>
    <property type="evidence" value="ECO:0007669"/>
    <property type="project" value="UniProtKB-ARBA"/>
</dbReference>